<evidence type="ECO:0000313" key="3">
    <source>
        <dbReference type="EMBL" id="MBR7838845.1"/>
    </source>
</evidence>
<evidence type="ECO:0000256" key="1">
    <source>
        <dbReference type="SAM" id="MobiDB-lite"/>
    </source>
</evidence>
<protein>
    <recommendedName>
        <fullName evidence="2">AAA+ ATPase domain-containing protein</fullName>
    </recommendedName>
</protein>
<dbReference type="Gene3D" id="1.25.40.10">
    <property type="entry name" value="Tetratricopeptide repeat domain"/>
    <property type="match status" value="1"/>
</dbReference>
<keyword evidence="4" id="KW-1185">Reference proteome</keyword>
<organism evidence="3 4">
    <name type="scientific">Actinospica durhamensis</name>
    <dbReference type="NCBI Taxonomy" id="1508375"/>
    <lineage>
        <taxon>Bacteria</taxon>
        <taxon>Bacillati</taxon>
        <taxon>Actinomycetota</taxon>
        <taxon>Actinomycetes</taxon>
        <taxon>Catenulisporales</taxon>
        <taxon>Actinospicaceae</taxon>
        <taxon>Actinospica</taxon>
    </lineage>
</organism>
<dbReference type="Proteomes" id="UP000675781">
    <property type="component" value="Unassembled WGS sequence"/>
</dbReference>
<accession>A0A941IRI8</accession>
<dbReference type="PANTHER" id="PTHR47691">
    <property type="entry name" value="REGULATOR-RELATED"/>
    <property type="match status" value="1"/>
</dbReference>
<dbReference type="InterPro" id="IPR011990">
    <property type="entry name" value="TPR-like_helical_dom_sf"/>
</dbReference>
<dbReference type="Gene3D" id="3.40.50.300">
    <property type="entry name" value="P-loop containing nucleotide triphosphate hydrolases"/>
    <property type="match status" value="1"/>
</dbReference>
<dbReference type="InterPro" id="IPR027417">
    <property type="entry name" value="P-loop_NTPase"/>
</dbReference>
<feature type="domain" description="AAA+ ATPase" evidence="2">
    <location>
        <begin position="118"/>
        <end position="262"/>
    </location>
</feature>
<proteinExistence type="predicted"/>
<dbReference type="SMART" id="SM00382">
    <property type="entry name" value="AAA"/>
    <property type="match status" value="1"/>
</dbReference>
<name>A0A941IRI8_9ACTN</name>
<gene>
    <name evidence="3" type="ORF">KDL01_36600</name>
</gene>
<dbReference type="InterPro" id="IPR003593">
    <property type="entry name" value="AAA+_ATPase"/>
</dbReference>
<dbReference type="RefSeq" id="WP_212533295.1">
    <property type="nucleotide sequence ID" value="NZ_JAGSOG010000338.1"/>
</dbReference>
<dbReference type="PANTHER" id="PTHR47691:SF3">
    <property type="entry name" value="HTH-TYPE TRANSCRIPTIONAL REGULATOR RV0890C-RELATED"/>
    <property type="match status" value="1"/>
</dbReference>
<feature type="region of interest" description="Disordered" evidence="1">
    <location>
        <begin position="905"/>
        <end position="929"/>
    </location>
</feature>
<evidence type="ECO:0000259" key="2">
    <source>
        <dbReference type="SMART" id="SM00382"/>
    </source>
</evidence>
<evidence type="ECO:0000313" key="4">
    <source>
        <dbReference type="Proteomes" id="UP000675781"/>
    </source>
</evidence>
<reference evidence="3" key="1">
    <citation type="submission" date="2021-04" db="EMBL/GenBank/DDBJ databases">
        <title>Genome based classification of Actinospica acidithermotolerans sp. nov., an actinobacterium isolated from an Indonesian hot spring.</title>
        <authorList>
            <person name="Kusuma A.B."/>
            <person name="Putra K.E."/>
            <person name="Nafisah S."/>
            <person name="Loh J."/>
            <person name="Nouioui I."/>
            <person name="Goodfellow M."/>
        </authorList>
    </citation>
    <scope>NUCLEOTIDE SEQUENCE</scope>
    <source>
        <strain evidence="3">CSCA 57</strain>
    </source>
</reference>
<dbReference type="SUPFAM" id="SSF52540">
    <property type="entry name" value="P-loop containing nucleoside triphosphate hydrolases"/>
    <property type="match status" value="1"/>
</dbReference>
<sequence length="929" mass="102092">MRWILMRIARRWRFVAVAVTCFALAAVAPLGGLFATWTTARTAELLLTLAGGAVAAGATALAPAGGRPDTAPARLPDFPENFAGRERELADLRELYDEQSEQRRRRFRRTAAPLPNARARTVLIHGQPGVGKRALARAFARSIEAEHPDGALYFDLATASVPKGSAEILGAMLIDLGVHPDATTDARIRQFRTATSRRRVLILLENATSLDQVKNLVPNHAGCTVVITSRRTLGGSFGPHSLRLGLPDSSRAARMLYEHASLPPNTAPLEIAEVLELCGRLPSALQVGGEIIDGRAAELADLPTRLAPERRRLRALCGVDGSVEREIRQVYDELGERERRALRHLSLIESSTFLPWVLMPLLNLGYDDAYAAMKRLAEVELVQRVSADEVLGISRYRLHALTRSFAYAELDEKEPPKRQSAARGRLDSAFLAMTHAIMARLDPSMPAAAGRVASAGLALIPDQDHVIARLADNPDYWVRAEYGHLVVGVDLAYEQRNWPLCWRIAARLGGCVPLYVPVSTCQDAFVKARESARIDGSEYGEILVCLAHASLLVAIEDYAQALRLLHEVDDLIGAYTPGSGHEPSRTSLRAARMRTEGEMWLQAASYRAAEDKLGTALKELSTSKDEVEQQRIGVLAAEAAAALSKEQWLAEPARTEGNPMDDRAAFRARLARAEWARRQMRWTDAEVALAAARGFNHGDARRRAAVEYRFAKLRLSQCRSTRNPTLHAEYGADALVHAATASFRFSRMGNRVGSIRARCMVVLALVELGALDEATRQSARAKQELALLRKSAETDEILVPLRARVARAEGILDLRRGEHDNAQARLQEAIADFRGVGDWWSAAECELCLGQVLQKLGETTTANANLWPACDAFEKCGDTFNVARVRRALANSSSDDPRLTIRRLRVRPPRSPATGSSSPTRKTRPPRLN</sequence>
<dbReference type="PRINTS" id="PR00364">
    <property type="entry name" value="DISEASERSIST"/>
</dbReference>
<comment type="caution">
    <text evidence="3">The sequence shown here is derived from an EMBL/GenBank/DDBJ whole genome shotgun (WGS) entry which is preliminary data.</text>
</comment>
<dbReference type="EMBL" id="JAGSOG010000338">
    <property type="protein sequence ID" value="MBR7838845.1"/>
    <property type="molecule type" value="Genomic_DNA"/>
</dbReference>
<dbReference type="AlphaFoldDB" id="A0A941IRI8"/>